<feature type="domain" description="NmrA-like" evidence="3">
    <location>
        <begin position="6"/>
        <end position="86"/>
    </location>
</feature>
<dbReference type="PANTHER" id="PTHR10366">
    <property type="entry name" value="NAD DEPENDENT EPIMERASE/DEHYDRATASE"/>
    <property type="match status" value="1"/>
</dbReference>
<evidence type="ECO:0000259" key="3">
    <source>
        <dbReference type="Pfam" id="PF05368"/>
    </source>
</evidence>
<dbReference type="GO" id="GO:0016616">
    <property type="term" value="F:oxidoreductase activity, acting on the CH-OH group of donors, NAD or NADP as acceptor"/>
    <property type="evidence" value="ECO:0007669"/>
    <property type="project" value="TreeGrafter"/>
</dbReference>
<gene>
    <name evidence="4" type="ORF">F2Q68_00008604</name>
</gene>
<evidence type="ECO:0000313" key="4">
    <source>
        <dbReference type="EMBL" id="KAF2599254.1"/>
    </source>
</evidence>
<reference evidence="4" key="1">
    <citation type="submission" date="2019-12" db="EMBL/GenBank/DDBJ databases">
        <title>Genome sequencing and annotation of Brassica cretica.</title>
        <authorList>
            <person name="Studholme D.J."/>
            <person name="Sarris P.F."/>
        </authorList>
    </citation>
    <scope>NUCLEOTIDE SEQUENCE</scope>
    <source>
        <strain evidence="4">PFS-001/15</strain>
        <tissue evidence="4">Leaf</tissue>
    </source>
</reference>
<dbReference type="InterPro" id="IPR036291">
    <property type="entry name" value="NAD(P)-bd_dom_sf"/>
</dbReference>
<dbReference type="InterPro" id="IPR050425">
    <property type="entry name" value="NAD(P)_dehydrat-like"/>
</dbReference>
<evidence type="ECO:0000256" key="2">
    <source>
        <dbReference type="ARBA" id="ARBA00023002"/>
    </source>
</evidence>
<evidence type="ECO:0000313" key="5">
    <source>
        <dbReference type="Proteomes" id="UP000712281"/>
    </source>
</evidence>
<dbReference type="InterPro" id="IPR008030">
    <property type="entry name" value="NmrA-like"/>
</dbReference>
<evidence type="ECO:0000256" key="1">
    <source>
        <dbReference type="ARBA" id="ARBA00022857"/>
    </source>
</evidence>
<proteinExistence type="predicted"/>
<dbReference type="SUPFAM" id="SSF51735">
    <property type="entry name" value="NAD(P)-binding Rossmann-fold domains"/>
    <property type="match status" value="1"/>
</dbReference>
<comment type="caution">
    <text evidence="4">The sequence shown here is derived from an EMBL/GenBank/DDBJ whole genome shotgun (WGS) entry which is preliminary data.</text>
</comment>
<dbReference type="AlphaFoldDB" id="A0A8S9KVX2"/>
<dbReference type="PANTHER" id="PTHR10366:SF825">
    <property type="entry name" value="NAD(P)-BINDING ROSSMANN-FOLD SUPERFAMILY PROTEIN"/>
    <property type="match status" value="1"/>
</dbReference>
<keyword evidence="1" id="KW-0521">NADP</keyword>
<dbReference type="Pfam" id="PF05368">
    <property type="entry name" value="NmrA"/>
    <property type="match status" value="1"/>
</dbReference>
<sequence length="99" mass="10867">MNVEGKVVCVTGASGYIASWIVKLLLQRGYTVRATVRDPNDQKKTEHLLALDGAEERLSLFKANLLEEGSFEHAIDGCEAVFHTASPVLLTAEDPQVRQ</sequence>
<dbReference type="EMBL" id="QGKW02000717">
    <property type="protein sequence ID" value="KAF2599254.1"/>
    <property type="molecule type" value="Genomic_DNA"/>
</dbReference>
<accession>A0A8S9KVX2</accession>
<keyword evidence="2" id="KW-0560">Oxidoreductase</keyword>
<name>A0A8S9KVX2_BRACR</name>
<protein>
    <recommendedName>
        <fullName evidence="3">NmrA-like domain-containing protein</fullName>
    </recommendedName>
</protein>
<organism evidence="4 5">
    <name type="scientific">Brassica cretica</name>
    <name type="common">Mustard</name>
    <dbReference type="NCBI Taxonomy" id="69181"/>
    <lineage>
        <taxon>Eukaryota</taxon>
        <taxon>Viridiplantae</taxon>
        <taxon>Streptophyta</taxon>
        <taxon>Embryophyta</taxon>
        <taxon>Tracheophyta</taxon>
        <taxon>Spermatophyta</taxon>
        <taxon>Magnoliopsida</taxon>
        <taxon>eudicotyledons</taxon>
        <taxon>Gunneridae</taxon>
        <taxon>Pentapetalae</taxon>
        <taxon>rosids</taxon>
        <taxon>malvids</taxon>
        <taxon>Brassicales</taxon>
        <taxon>Brassicaceae</taxon>
        <taxon>Brassiceae</taxon>
        <taxon>Brassica</taxon>
    </lineage>
</organism>
<dbReference type="Gene3D" id="3.40.50.720">
    <property type="entry name" value="NAD(P)-binding Rossmann-like Domain"/>
    <property type="match status" value="1"/>
</dbReference>
<dbReference type="Proteomes" id="UP000712281">
    <property type="component" value="Unassembled WGS sequence"/>
</dbReference>